<sequence>MSEITRVTDLGMITLRGDLATLSGAVEAATGCDAPDTRMMTASGDFRCLWMSPDELLVTCRRDDASELARRLSAALSDGFATVAEVTDARAVFDVSGPHRAAALAKLMPVDFAALAEAEVRRTRLAQVAAACWDEGDRYRVVCFRSVQDYVEAALRNAARGPFPAAFRA</sequence>
<evidence type="ECO:0000313" key="2">
    <source>
        <dbReference type="Proteomes" id="UP000032232"/>
    </source>
</evidence>
<dbReference type="InterPro" id="IPR027266">
    <property type="entry name" value="TrmE/GcvT-like"/>
</dbReference>
<dbReference type="EMBL" id="JYFE01000041">
    <property type="protein sequence ID" value="KIT15980.1"/>
    <property type="molecule type" value="Genomic_DNA"/>
</dbReference>
<dbReference type="RefSeq" id="WP_043919044.1">
    <property type="nucleotide sequence ID" value="NZ_FZPF01000004.1"/>
</dbReference>
<dbReference type="STRING" id="935700.jaqu_22500"/>
<dbReference type="Gene3D" id="3.30.70.1520">
    <property type="entry name" value="Heterotetrameric sarcosine oxidase"/>
    <property type="match status" value="1"/>
</dbReference>
<evidence type="ECO:0000313" key="1">
    <source>
        <dbReference type="EMBL" id="KIT15980.1"/>
    </source>
</evidence>
<comment type="caution">
    <text evidence="1">The sequence shown here is derived from an EMBL/GenBank/DDBJ whole genome shotgun (WGS) entry which is preliminary data.</text>
</comment>
<dbReference type="PATRIC" id="fig|935700.4.peg.2315"/>
<dbReference type="InterPro" id="IPR007375">
    <property type="entry name" value="SoxG"/>
</dbReference>
<reference evidence="1 2" key="1">
    <citation type="submission" date="2015-02" db="EMBL/GenBank/DDBJ databases">
        <title>Genome Sequence of Jannaschia aquimarina DSM28248, a member of the Roseobacter clade.</title>
        <authorList>
            <person name="Voget S."/>
            <person name="Daniel R."/>
        </authorList>
    </citation>
    <scope>NUCLEOTIDE SEQUENCE [LARGE SCALE GENOMIC DNA]</scope>
    <source>
        <strain evidence="1 2">GSW-M26</strain>
    </source>
</reference>
<dbReference type="Gene3D" id="3.30.1360.120">
    <property type="entry name" value="Probable tRNA modification gtpase trme, domain 1"/>
    <property type="match status" value="1"/>
</dbReference>
<proteinExistence type="predicted"/>
<name>A0A0D1EJK9_9RHOB</name>
<gene>
    <name evidence="1" type="ORF">jaqu_22500</name>
</gene>
<dbReference type="Pfam" id="PF04268">
    <property type="entry name" value="SoxG"/>
    <property type="match status" value="1"/>
</dbReference>
<dbReference type="AlphaFoldDB" id="A0A0D1EJK9"/>
<dbReference type="SUPFAM" id="SSF103025">
    <property type="entry name" value="Folate-binding domain"/>
    <property type="match status" value="1"/>
</dbReference>
<dbReference type="Proteomes" id="UP000032232">
    <property type="component" value="Unassembled WGS sequence"/>
</dbReference>
<dbReference type="OrthoDB" id="9814782at2"/>
<organism evidence="1 2">
    <name type="scientific">Jannaschia aquimarina</name>
    <dbReference type="NCBI Taxonomy" id="935700"/>
    <lineage>
        <taxon>Bacteria</taxon>
        <taxon>Pseudomonadati</taxon>
        <taxon>Pseudomonadota</taxon>
        <taxon>Alphaproteobacteria</taxon>
        <taxon>Rhodobacterales</taxon>
        <taxon>Roseobacteraceae</taxon>
        <taxon>Jannaschia</taxon>
    </lineage>
</organism>
<accession>A0A0D1EJK9</accession>
<protein>
    <submittedName>
        <fullName evidence="1">Sarcosine oxidase, gamma subunit family</fullName>
    </submittedName>
</protein>
<keyword evidence="2" id="KW-1185">Reference proteome</keyword>